<dbReference type="CDD" id="cd01991">
    <property type="entry name" value="Asn_synthase_B_C"/>
    <property type="match status" value="1"/>
</dbReference>
<dbReference type="SUPFAM" id="SSF56235">
    <property type="entry name" value="N-terminal nucleophile aminohydrolases (Ntn hydrolases)"/>
    <property type="match status" value="1"/>
</dbReference>
<protein>
    <recommendedName>
        <fullName evidence="3">asparagine synthase (glutamine-hydrolyzing)</fullName>
        <ecNumber evidence="3">6.3.5.4</ecNumber>
    </recommendedName>
</protein>
<dbReference type="InterPro" id="IPR017932">
    <property type="entry name" value="GATase_2_dom"/>
</dbReference>
<keyword evidence="5 10" id="KW-0067">ATP-binding</keyword>
<dbReference type="PANTHER" id="PTHR43284:SF1">
    <property type="entry name" value="ASPARAGINE SYNTHETASE"/>
    <property type="match status" value="1"/>
</dbReference>
<evidence type="ECO:0000256" key="5">
    <source>
        <dbReference type="ARBA" id="ARBA00022840"/>
    </source>
</evidence>
<dbReference type="Pfam" id="PF13522">
    <property type="entry name" value="GATase_6"/>
    <property type="match status" value="1"/>
</dbReference>
<dbReference type="NCBIfam" id="TIGR01536">
    <property type="entry name" value="asn_synth_AEB"/>
    <property type="match status" value="1"/>
</dbReference>
<dbReference type="InterPro" id="IPR006426">
    <property type="entry name" value="Asn_synth_AEB"/>
</dbReference>
<evidence type="ECO:0000313" key="13">
    <source>
        <dbReference type="EMBL" id="MBO6987521.1"/>
    </source>
</evidence>
<feature type="binding site" evidence="10">
    <location>
        <begin position="373"/>
        <end position="374"/>
    </location>
    <ligand>
        <name>ATP</name>
        <dbReference type="ChEBI" id="CHEBI:30616"/>
    </ligand>
</feature>
<comment type="caution">
    <text evidence="13">The sequence shown here is derived from an EMBL/GenBank/DDBJ whole genome shotgun (WGS) entry which is preliminary data.</text>
</comment>
<comment type="catalytic activity">
    <reaction evidence="8">
        <text>L-aspartate + L-glutamine + ATP + H2O = L-asparagine + L-glutamate + AMP + diphosphate + H(+)</text>
        <dbReference type="Rhea" id="RHEA:12228"/>
        <dbReference type="ChEBI" id="CHEBI:15377"/>
        <dbReference type="ChEBI" id="CHEBI:15378"/>
        <dbReference type="ChEBI" id="CHEBI:29985"/>
        <dbReference type="ChEBI" id="CHEBI:29991"/>
        <dbReference type="ChEBI" id="CHEBI:30616"/>
        <dbReference type="ChEBI" id="CHEBI:33019"/>
        <dbReference type="ChEBI" id="CHEBI:58048"/>
        <dbReference type="ChEBI" id="CHEBI:58359"/>
        <dbReference type="ChEBI" id="CHEBI:456215"/>
        <dbReference type="EC" id="6.3.5.4"/>
    </reaction>
</comment>
<dbReference type="CDD" id="cd00712">
    <property type="entry name" value="AsnB"/>
    <property type="match status" value="1"/>
</dbReference>
<evidence type="ECO:0000259" key="12">
    <source>
        <dbReference type="PROSITE" id="PS51278"/>
    </source>
</evidence>
<feature type="active site" description="For GATase activity" evidence="9">
    <location>
        <position position="2"/>
    </location>
</feature>
<evidence type="ECO:0000256" key="7">
    <source>
        <dbReference type="ARBA" id="ARBA00022962"/>
    </source>
</evidence>
<dbReference type="Gene3D" id="3.40.50.620">
    <property type="entry name" value="HUPs"/>
    <property type="match status" value="1"/>
</dbReference>
<dbReference type="GO" id="GO:0005829">
    <property type="term" value="C:cytosol"/>
    <property type="evidence" value="ECO:0007669"/>
    <property type="project" value="TreeGrafter"/>
</dbReference>
<comment type="similarity">
    <text evidence="2">Belongs to the asparagine synthetase family.</text>
</comment>
<evidence type="ECO:0000256" key="11">
    <source>
        <dbReference type="PIRSR" id="PIRSR001589-3"/>
    </source>
</evidence>
<evidence type="ECO:0000256" key="8">
    <source>
        <dbReference type="ARBA" id="ARBA00048741"/>
    </source>
</evidence>
<feature type="binding site" evidence="10">
    <location>
        <position position="300"/>
    </location>
    <ligand>
        <name>ATP</name>
        <dbReference type="ChEBI" id="CHEBI:30616"/>
    </ligand>
</feature>
<keyword evidence="13" id="KW-0436">Ligase</keyword>
<dbReference type="GO" id="GO:0005524">
    <property type="term" value="F:ATP binding"/>
    <property type="evidence" value="ECO:0007669"/>
    <property type="project" value="UniProtKB-KW"/>
</dbReference>
<dbReference type="InterPro" id="IPR029055">
    <property type="entry name" value="Ntn_hydrolases_N"/>
</dbReference>
<evidence type="ECO:0000256" key="6">
    <source>
        <dbReference type="ARBA" id="ARBA00022888"/>
    </source>
</evidence>
<organism evidence="13">
    <name type="scientific">Prochlorococcus marinus XMU1424</name>
    <dbReference type="NCBI Taxonomy" id="2774497"/>
    <lineage>
        <taxon>Bacteria</taxon>
        <taxon>Bacillati</taxon>
        <taxon>Cyanobacteriota</taxon>
        <taxon>Cyanophyceae</taxon>
        <taxon>Synechococcales</taxon>
        <taxon>Prochlorococcaceae</taxon>
        <taxon>Prochlorococcus</taxon>
    </lineage>
</organism>
<dbReference type="EC" id="6.3.5.4" evidence="3"/>
<proteinExistence type="inferred from homology"/>
<gene>
    <name evidence="13" type="primary">asnB</name>
    <name evidence="13" type="ORF">JJ833_01510</name>
</gene>
<dbReference type="InterPro" id="IPR014729">
    <property type="entry name" value="Rossmann-like_a/b/a_fold"/>
</dbReference>
<sequence length="645" mass="74743">MCGIAGFLGPPDSAQEIALRLMADKIKHRGPDGSGIWINNDHSLGLAHQRLSILDLSDAGAQPMHSKCLRYTIVYNGEIYNHLDLRKKLEIDFNGLLWESNCDTETLFYCLIFYGIDKTLNLVDGMFAFAFWDNLEKKLFIARDRVGEKPLYYCKFNNFFIFSSELQSLCMHPEVKTEIDNNSFYDYLNLNYVPCPKSIYKNIFKLEPGKYLTISENSKHLEKRVYWDLKNIFKEESNLSNLTLEEHCNFVENILKDSIKKRMLNSDVPIGCFLSGGIDSSTIASLMQEISSNSINTFSIGSSESEYDEAKFAMEISKHLGTSHHELYLSPKEIIDVLDDMPDIYDEPFADISQIPTYILCQFARKSIKVALSGDGGDELFCGYNRHLYGAKLWELVSNIPYKLRSNLKSPIDMVTSEKSINLLRNFGFINNKISNLGNKLDKFSNAVGSKDNISYYKSIISKKRFSDLVVSNEIKDQFLNTIDKQMIKTTNIRNIMMFLDQKFYLPDDILVKVDRASMYCGLETRIPFLSHKLIEYTWQIPLDMKYKGINGKIPLKKILYKYVPKSLLERPKQGFGLPIDSWLKGPLKDWSFNLIFQENSMNHGLFNKKNLIKLWDEHQSGKKRNHNELWTILMFNLWYKKWHF</sequence>
<evidence type="ECO:0000256" key="4">
    <source>
        <dbReference type="ARBA" id="ARBA00022741"/>
    </source>
</evidence>
<dbReference type="Gene3D" id="3.60.20.10">
    <property type="entry name" value="Glutamine Phosphoribosylpyrophosphate, subunit 1, domain 1"/>
    <property type="match status" value="1"/>
</dbReference>
<dbReference type="EMBL" id="JAEPLE010000001">
    <property type="protein sequence ID" value="MBO6987521.1"/>
    <property type="molecule type" value="Genomic_DNA"/>
</dbReference>
<evidence type="ECO:0000256" key="10">
    <source>
        <dbReference type="PIRSR" id="PIRSR001589-2"/>
    </source>
</evidence>
<dbReference type="PANTHER" id="PTHR43284">
    <property type="entry name" value="ASPARAGINE SYNTHETASE (GLUTAMINE-HYDROLYZING)"/>
    <property type="match status" value="1"/>
</dbReference>
<comment type="pathway">
    <text evidence="1">Amino-acid biosynthesis; L-asparagine biosynthesis; L-asparagine from L-aspartate (L-Gln route): step 1/1.</text>
</comment>
<dbReference type="AlphaFoldDB" id="A0A9D9BXC9"/>
<keyword evidence="9" id="KW-0028">Amino-acid biosynthesis</keyword>
<dbReference type="PIRSF" id="PIRSF001589">
    <property type="entry name" value="Asn_synthetase_glu-h"/>
    <property type="match status" value="1"/>
</dbReference>
<evidence type="ECO:0000256" key="2">
    <source>
        <dbReference type="ARBA" id="ARBA00005752"/>
    </source>
</evidence>
<keyword evidence="4 10" id="KW-0547">Nucleotide-binding</keyword>
<name>A0A9D9BXC9_PROMR</name>
<evidence type="ECO:0000256" key="1">
    <source>
        <dbReference type="ARBA" id="ARBA00005187"/>
    </source>
</evidence>
<accession>A0A9D9BXC9</accession>
<dbReference type="GO" id="GO:0004066">
    <property type="term" value="F:asparagine synthase (glutamine-hydrolyzing) activity"/>
    <property type="evidence" value="ECO:0007669"/>
    <property type="project" value="UniProtKB-EC"/>
</dbReference>
<dbReference type="GO" id="GO:0006529">
    <property type="term" value="P:asparagine biosynthetic process"/>
    <property type="evidence" value="ECO:0007669"/>
    <property type="project" value="UniProtKB-KW"/>
</dbReference>
<keyword evidence="7 9" id="KW-0315">Glutamine amidotransferase</keyword>
<keyword evidence="6 9" id="KW-0061">Asparagine biosynthesis</keyword>
<dbReference type="InterPro" id="IPR001962">
    <property type="entry name" value="Asn_synthase"/>
</dbReference>
<feature type="site" description="Important for beta-aspartyl-AMP intermediate formation" evidence="11">
    <location>
        <position position="375"/>
    </location>
</feature>
<evidence type="ECO:0000256" key="9">
    <source>
        <dbReference type="PIRSR" id="PIRSR001589-1"/>
    </source>
</evidence>
<dbReference type="SUPFAM" id="SSF52402">
    <property type="entry name" value="Adenine nucleotide alpha hydrolases-like"/>
    <property type="match status" value="1"/>
</dbReference>
<dbReference type="InterPro" id="IPR051786">
    <property type="entry name" value="ASN_synthetase/amidase"/>
</dbReference>
<reference evidence="13" key="1">
    <citation type="journal article" date="2021" name="Front. Mar. Sci.">
        <title>Genomes of Diverse Isolates of Prochlorococcus High-Light-Adapted Clade II in the Western Pacific Ocean.</title>
        <authorList>
            <person name="Yan W."/>
            <person name="Feng X."/>
            <person name="Zhang W."/>
            <person name="Nawaz M.Z."/>
            <person name="Luo T."/>
            <person name="Zhang R."/>
            <person name="Jiao N."/>
        </authorList>
    </citation>
    <scope>NUCLEOTIDE SEQUENCE</scope>
    <source>
        <strain evidence="13">XMU1424</strain>
    </source>
</reference>
<feature type="domain" description="Glutamine amidotransferase type-2" evidence="12">
    <location>
        <begin position="2"/>
        <end position="217"/>
    </location>
</feature>
<evidence type="ECO:0000256" key="3">
    <source>
        <dbReference type="ARBA" id="ARBA00012737"/>
    </source>
</evidence>
<dbReference type="InterPro" id="IPR033738">
    <property type="entry name" value="AsnB_N"/>
</dbReference>
<dbReference type="PROSITE" id="PS51278">
    <property type="entry name" value="GATASE_TYPE_2"/>
    <property type="match status" value="1"/>
</dbReference>
<dbReference type="Pfam" id="PF00733">
    <property type="entry name" value="Asn_synthase"/>
    <property type="match status" value="1"/>
</dbReference>
<feature type="binding site" evidence="10">
    <location>
        <position position="103"/>
    </location>
    <ligand>
        <name>L-glutamine</name>
        <dbReference type="ChEBI" id="CHEBI:58359"/>
    </ligand>
</feature>